<dbReference type="InterPro" id="IPR051091">
    <property type="entry name" value="O-Glucosyltr/Glycosyltrsf_90"/>
</dbReference>
<reference evidence="2" key="1">
    <citation type="journal article" date="2020" name="Nat. Commun.">
        <title>Genome sequence of the cluster root forming white lupin.</title>
        <authorList>
            <person name="Hufnagel B."/>
            <person name="Marques A."/>
            <person name="Soriano A."/>
            <person name="Marques L."/>
            <person name="Divol F."/>
            <person name="Doumas P."/>
            <person name="Sallet E."/>
            <person name="Mancinotti D."/>
            <person name="Carrere S."/>
            <person name="Marande W."/>
            <person name="Arribat S."/>
            <person name="Keller J."/>
            <person name="Huneau C."/>
            <person name="Blein T."/>
            <person name="Aime D."/>
            <person name="Laguerre M."/>
            <person name="Taylor J."/>
            <person name="Schubert V."/>
            <person name="Nelson M."/>
            <person name="Geu-Flores F."/>
            <person name="Crespi M."/>
            <person name="Gallardo-Guerrero K."/>
            <person name="Delaux P.-M."/>
            <person name="Salse J."/>
            <person name="Berges H."/>
            <person name="Guyot R."/>
            <person name="Gouzy J."/>
            <person name="Peret B."/>
        </authorList>
    </citation>
    <scope>NUCLEOTIDE SEQUENCE [LARGE SCALE GENOMIC DNA]</scope>
    <source>
        <strain evidence="2">cv. Amiga</strain>
    </source>
</reference>
<evidence type="ECO:0000313" key="2">
    <source>
        <dbReference type="Proteomes" id="UP000447434"/>
    </source>
</evidence>
<dbReference type="EMBL" id="WOCE01000016">
    <property type="protein sequence ID" value="KAE9596540.1"/>
    <property type="molecule type" value="Genomic_DNA"/>
</dbReference>
<accession>A0A6A4P4P9</accession>
<dbReference type="InterPro" id="IPR006598">
    <property type="entry name" value="CAP10"/>
</dbReference>
<dbReference type="PANTHER" id="PTHR12203">
    <property type="entry name" value="KDEL LYS-ASP-GLU-LEU CONTAINING - RELATED"/>
    <property type="match status" value="1"/>
</dbReference>
<proteinExistence type="predicted"/>
<gene>
    <name evidence="1" type="ORF">Lalb_Chr16g0377141</name>
</gene>
<sequence length="516" mass="60639">MQRFIQQRSKTQLVVGTLVKKGPAHIAAYTSILFLLIFLSASTVSSLWATLSTTSNSKRTSIANKTIVAAISTKHNGKRFFNTLNCTTTGNQTCSTSYPTTSTTLEINEDVCPEYFRWIHEDLRAWKATGISRDMVERAKETAHFRLIVKKGKIYVEKYKESIQTRDIFTIWGIMQLVRKYEGMVPDLELMFDCDDQPVVLARDYYHHDRNNITGPPPLFRYCADRWTRDIVFPDWSFWGWAEINIRPWEHVLKDVKEGNKRIKWNDREPFAYWKGNPFVAETRQDLLKCNVSNVHDWNARLFVQDWIQESQQGFNNSNVANQCTYRYKIYIEGFAWSVSEKYILACDSVTLLVKPRFHDFFIRSLQPLQHYWPIRDNDKCHSIKHAVHWGNNHMQQAQEIGRAASKFIQEELKMDYVYDYMFHLLNEYAKLLKFEPLVPEGAVELCPEAMACKRSVIEKKFMTESFVSEPSIKAPCSLPPPFEPNSLRIFYGNKLNVIRRIEKWEDNYWRNHNEQ</sequence>
<dbReference type="PANTHER" id="PTHR12203:SF80">
    <property type="entry name" value="GLYCOSYLTRANSFERASE"/>
    <property type="match status" value="1"/>
</dbReference>
<keyword evidence="2" id="KW-1185">Reference proteome</keyword>
<evidence type="ECO:0000313" key="1">
    <source>
        <dbReference type="EMBL" id="KAE9596540.1"/>
    </source>
</evidence>
<dbReference type="AlphaFoldDB" id="A0A6A4P4P9"/>
<dbReference type="SMART" id="SM00672">
    <property type="entry name" value="CAP10"/>
    <property type="match status" value="1"/>
</dbReference>
<dbReference type="OrthoDB" id="202415at2759"/>
<organism evidence="1 2">
    <name type="scientific">Lupinus albus</name>
    <name type="common">White lupine</name>
    <name type="synonym">Lupinus termis</name>
    <dbReference type="NCBI Taxonomy" id="3870"/>
    <lineage>
        <taxon>Eukaryota</taxon>
        <taxon>Viridiplantae</taxon>
        <taxon>Streptophyta</taxon>
        <taxon>Embryophyta</taxon>
        <taxon>Tracheophyta</taxon>
        <taxon>Spermatophyta</taxon>
        <taxon>Magnoliopsida</taxon>
        <taxon>eudicotyledons</taxon>
        <taxon>Gunneridae</taxon>
        <taxon>Pentapetalae</taxon>
        <taxon>rosids</taxon>
        <taxon>fabids</taxon>
        <taxon>Fabales</taxon>
        <taxon>Fabaceae</taxon>
        <taxon>Papilionoideae</taxon>
        <taxon>50 kb inversion clade</taxon>
        <taxon>genistoids sensu lato</taxon>
        <taxon>core genistoids</taxon>
        <taxon>Genisteae</taxon>
        <taxon>Lupinus</taxon>
    </lineage>
</organism>
<protein>
    <submittedName>
        <fullName evidence="1">Putative lipopolysaccharide-modifying protein</fullName>
    </submittedName>
</protein>
<comment type="caution">
    <text evidence="1">The sequence shown here is derived from an EMBL/GenBank/DDBJ whole genome shotgun (WGS) entry which is preliminary data.</text>
</comment>
<dbReference type="Proteomes" id="UP000447434">
    <property type="component" value="Chromosome 16"/>
</dbReference>
<name>A0A6A4P4P9_LUPAL</name>
<dbReference type="Pfam" id="PF05686">
    <property type="entry name" value="Glyco_transf_90"/>
    <property type="match status" value="1"/>
</dbReference>